<dbReference type="OrthoDB" id="6150357at2759"/>
<evidence type="ECO:0000313" key="1">
    <source>
        <dbReference type="EMBL" id="CAG5121871.1"/>
    </source>
</evidence>
<keyword evidence="2" id="KW-1185">Reference proteome</keyword>
<evidence type="ECO:0000313" key="2">
    <source>
        <dbReference type="Proteomes" id="UP000678393"/>
    </source>
</evidence>
<dbReference type="EMBL" id="CAJHNH020001179">
    <property type="protein sequence ID" value="CAG5121871.1"/>
    <property type="molecule type" value="Genomic_DNA"/>
</dbReference>
<organism evidence="1 2">
    <name type="scientific">Candidula unifasciata</name>
    <dbReference type="NCBI Taxonomy" id="100452"/>
    <lineage>
        <taxon>Eukaryota</taxon>
        <taxon>Metazoa</taxon>
        <taxon>Spiralia</taxon>
        <taxon>Lophotrochozoa</taxon>
        <taxon>Mollusca</taxon>
        <taxon>Gastropoda</taxon>
        <taxon>Heterobranchia</taxon>
        <taxon>Euthyneura</taxon>
        <taxon>Panpulmonata</taxon>
        <taxon>Eupulmonata</taxon>
        <taxon>Stylommatophora</taxon>
        <taxon>Helicina</taxon>
        <taxon>Helicoidea</taxon>
        <taxon>Geomitridae</taxon>
        <taxon>Candidula</taxon>
    </lineage>
</organism>
<protein>
    <submittedName>
        <fullName evidence="1">Uncharacterized protein</fullName>
    </submittedName>
</protein>
<proteinExistence type="predicted"/>
<dbReference type="AlphaFoldDB" id="A0A8S3Z3Y0"/>
<sequence>LSSEAVTPASATHNRDFTFTFPTEKAGAAGFASDAQSPTPPSGYNLNRRRASMHDAIDLNKIDMRLYDKK</sequence>
<gene>
    <name evidence="1" type="ORF">CUNI_LOCUS7429</name>
</gene>
<name>A0A8S3Z3Y0_9EUPU</name>
<feature type="non-terminal residue" evidence="1">
    <location>
        <position position="1"/>
    </location>
</feature>
<dbReference type="Proteomes" id="UP000678393">
    <property type="component" value="Unassembled WGS sequence"/>
</dbReference>
<reference evidence="1" key="1">
    <citation type="submission" date="2021-04" db="EMBL/GenBank/DDBJ databases">
        <authorList>
            <consortium name="Molecular Ecology Group"/>
        </authorList>
    </citation>
    <scope>NUCLEOTIDE SEQUENCE</scope>
</reference>
<feature type="non-terminal residue" evidence="1">
    <location>
        <position position="70"/>
    </location>
</feature>
<accession>A0A8S3Z3Y0</accession>
<comment type="caution">
    <text evidence="1">The sequence shown here is derived from an EMBL/GenBank/DDBJ whole genome shotgun (WGS) entry which is preliminary data.</text>
</comment>